<reference evidence="3" key="1">
    <citation type="journal article" date="2019" name="Int. J. Syst. Evol. Microbiol.">
        <title>The Global Catalogue of Microorganisms (GCM) 10K type strain sequencing project: providing services to taxonomists for standard genome sequencing and annotation.</title>
        <authorList>
            <consortium name="The Broad Institute Genomics Platform"/>
            <consortium name="The Broad Institute Genome Sequencing Center for Infectious Disease"/>
            <person name="Wu L."/>
            <person name="Ma J."/>
        </authorList>
    </citation>
    <scope>NUCLEOTIDE SEQUENCE [LARGE SCALE GENOMIC DNA]</scope>
    <source>
        <strain evidence="3">JCM 14370</strain>
    </source>
</reference>
<sequence>MPTDFLTPEQAQRYGTYAAEPSEEQLEKYFQLDDFDLDFIETCRLGAGRLGFALQLTTLRFLGTFPRDVRKVPRTVRKFVAKQLSMDSRELSTSRINIRFARLQAA</sequence>
<dbReference type="InterPro" id="IPR025296">
    <property type="entry name" value="DUF4158"/>
</dbReference>
<name>A0ABQ2DHS3_9DEIO</name>
<feature type="domain" description="DUF4158" evidence="1">
    <location>
        <begin position="5"/>
        <end position="93"/>
    </location>
</feature>
<accession>A0ABQ2DHS3</accession>
<dbReference type="RefSeq" id="WP_189008745.1">
    <property type="nucleotide sequence ID" value="NZ_BMOD01000039.1"/>
</dbReference>
<evidence type="ECO:0000313" key="2">
    <source>
        <dbReference type="EMBL" id="GGJ57621.1"/>
    </source>
</evidence>
<dbReference type="EMBL" id="BMOD01000039">
    <property type="protein sequence ID" value="GGJ57621.1"/>
    <property type="molecule type" value="Genomic_DNA"/>
</dbReference>
<dbReference type="Pfam" id="PF13700">
    <property type="entry name" value="DUF4158"/>
    <property type="match status" value="1"/>
</dbReference>
<gene>
    <name evidence="2" type="ORF">GCM10008938_49640</name>
</gene>
<protein>
    <recommendedName>
        <fullName evidence="1">DUF4158 domain-containing protein</fullName>
    </recommendedName>
</protein>
<dbReference type="Proteomes" id="UP000632222">
    <property type="component" value="Unassembled WGS sequence"/>
</dbReference>
<evidence type="ECO:0000259" key="1">
    <source>
        <dbReference type="Pfam" id="PF13700"/>
    </source>
</evidence>
<comment type="caution">
    <text evidence="2">The sequence shown here is derived from an EMBL/GenBank/DDBJ whole genome shotgun (WGS) entry which is preliminary data.</text>
</comment>
<organism evidence="2 3">
    <name type="scientific">Deinococcus roseus</name>
    <dbReference type="NCBI Taxonomy" id="392414"/>
    <lineage>
        <taxon>Bacteria</taxon>
        <taxon>Thermotogati</taxon>
        <taxon>Deinococcota</taxon>
        <taxon>Deinococci</taxon>
        <taxon>Deinococcales</taxon>
        <taxon>Deinococcaceae</taxon>
        <taxon>Deinococcus</taxon>
    </lineage>
</organism>
<proteinExistence type="predicted"/>
<evidence type="ECO:0000313" key="3">
    <source>
        <dbReference type="Proteomes" id="UP000632222"/>
    </source>
</evidence>
<keyword evidence="3" id="KW-1185">Reference proteome</keyword>